<feature type="chain" id="PRO_5045199944" description="DUF8020 domain-containing protein" evidence="1">
    <location>
        <begin position="27"/>
        <end position="257"/>
    </location>
</feature>
<feature type="domain" description="DUF8020" evidence="2">
    <location>
        <begin position="38"/>
        <end position="120"/>
    </location>
</feature>
<evidence type="ECO:0000313" key="4">
    <source>
        <dbReference type="Proteomes" id="UP001500603"/>
    </source>
</evidence>
<evidence type="ECO:0000313" key="3">
    <source>
        <dbReference type="EMBL" id="GAA5045281.1"/>
    </source>
</evidence>
<evidence type="ECO:0000259" key="2">
    <source>
        <dbReference type="Pfam" id="PF26059"/>
    </source>
</evidence>
<keyword evidence="1" id="KW-0732">Signal</keyword>
<dbReference type="Pfam" id="PF26059">
    <property type="entry name" value="DUF8020"/>
    <property type="match status" value="1"/>
</dbReference>
<gene>
    <name evidence="3" type="ORF">GCM10023318_09300</name>
</gene>
<organism evidence="3 4">
    <name type="scientific">Nocardia callitridis</name>
    <dbReference type="NCBI Taxonomy" id="648753"/>
    <lineage>
        <taxon>Bacteria</taxon>
        <taxon>Bacillati</taxon>
        <taxon>Actinomycetota</taxon>
        <taxon>Actinomycetes</taxon>
        <taxon>Mycobacteriales</taxon>
        <taxon>Nocardiaceae</taxon>
        <taxon>Nocardia</taxon>
    </lineage>
</organism>
<comment type="caution">
    <text evidence="3">The sequence shown here is derived from an EMBL/GenBank/DDBJ whole genome shotgun (WGS) entry which is preliminary data.</text>
</comment>
<dbReference type="InterPro" id="IPR058333">
    <property type="entry name" value="DUF8020"/>
</dbReference>
<proteinExistence type="predicted"/>
<dbReference type="Proteomes" id="UP001500603">
    <property type="component" value="Unassembled WGS sequence"/>
</dbReference>
<protein>
    <recommendedName>
        <fullName evidence="2">DUF8020 domain-containing protein</fullName>
    </recommendedName>
</protein>
<sequence>MKLRKTTAAAALVIGAMTIGVGTAHADPAPAPAPADPGIAYSVKLVDKTVVASLKGGTFAVTEEDGATEDAPKTTIANVRDDKGNTVVSFPLDMNVDGTVVPVKTNLQKDDSVLEITPDKPEGLVVSDKPVVAKPVVAKSIASPLENKYAQDEFASNFSLATMIGGFVGTAIGAVAGCVLGLPLLGVGCLAGLPIGAGVGGILGTIAVGGPTLVAAGLELVNTMQAPDGTTKWAEAANVKPVEPKVDAANSTEEAPK</sequence>
<dbReference type="EMBL" id="BAABJM010000001">
    <property type="protein sequence ID" value="GAA5045281.1"/>
    <property type="molecule type" value="Genomic_DNA"/>
</dbReference>
<accession>A0ABP9JWS2</accession>
<dbReference type="RefSeq" id="WP_345493754.1">
    <property type="nucleotide sequence ID" value="NZ_BAABJM010000001.1"/>
</dbReference>
<keyword evidence="4" id="KW-1185">Reference proteome</keyword>
<evidence type="ECO:0000256" key="1">
    <source>
        <dbReference type="SAM" id="SignalP"/>
    </source>
</evidence>
<name>A0ABP9JWS2_9NOCA</name>
<reference evidence="4" key="1">
    <citation type="journal article" date="2019" name="Int. J. Syst. Evol. Microbiol.">
        <title>The Global Catalogue of Microorganisms (GCM) 10K type strain sequencing project: providing services to taxonomists for standard genome sequencing and annotation.</title>
        <authorList>
            <consortium name="The Broad Institute Genomics Platform"/>
            <consortium name="The Broad Institute Genome Sequencing Center for Infectious Disease"/>
            <person name="Wu L."/>
            <person name="Ma J."/>
        </authorList>
    </citation>
    <scope>NUCLEOTIDE SEQUENCE [LARGE SCALE GENOMIC DNA]</scope>
    <source>
        <strain evidence="4">JCM 18298</strain>
    </source>
</reference>
<feature type="signal peptide" evidence="1">
    <location>
        <begin position="1"/>
        <end position="26"/>
    </location>
</feature>